<dbReference type="EMBL" id="LT629770">
    <property type="protein sequence ID" value="SDR72568.1"/>
    <property type="molecule type" value="Genomic_DNA"/>
</dbReference>
<dbReference type="GeneID" id="36301563"/>
<dbReference type="EMBL" id="LT629770">
    <property type="protein sequence ID" value="SDR70674.1"/>
    <property type="molecule type" value="Genomic_DNA"/>
</dbReference>
<evidence type="ECO:0000313" key="5">
    <source>
        <dbReference type="Proteomes" id="UP000182126"/>
    </source>
</evidence>
<proteinExistence type="predicted"/>
<keyword evidence="1" id="KW-0175">Coiled coil</keyword>
<name>A0A1H1L7W7_9MICO</name>
<protein>
    <submittedName>
        <fullName evidence="3">Phage-related minor tail protein</fullName>
    </submittedName>
</protein>
<sequence>MRAAEIDVLFTADTKQIEQADKKIRDVGQRVEKNPVELDANAKPALESMDRVEAAAKKLVSKDTLLTVDANIERGEKSLDRVQKRLDYLRSVETTMDVKADIARAEASLSKVQRNLDGLKAARATMEVDADTSEAESELKKLPAKAQAAGDDAGKGFVGSLDSATRGAGEKVGQAVGDGVEETLIKALSAIPVAGGIVLAGVAIGKALIGGLNDGLQIEVGYDRLQALTGVDEATALRLGRAAGEAYASNFGDSVEANMDTTRLALQFRLIDSKSTTRDAQLVVQGLSGIADVLSEEVGPTATAVTTLLGSGMVKSAQEAFDVIAAGARNGLNRNEDLLDTLTEYPVVLTRLGLTGEEMLGLINQSMQAGARNTDVAADALKEFQIRATDASVASAEGFRILGLDAEAMTAKIARGGADARDGLDEVLTKLRETEDPVARNAAAVALFGTKAEDLGAALFAMDLSSAVDQLGTVTGAAQQMFDTLAGNDASKIEQAQRNIEVAADGIKGALAQAFAEPLGDFADWVSQNRGPVLEFFRDMAVGALDFAITASDATGEFVSGPLADMVDGFVSFLKLTNFDPFKDWTDLDNLVAGLRDFDGVTDDVSTNLEGMKDDLTDWTDPLIALGYVNDAALRTADAVSQVGFSAESGAALLSGFEVATDGTVRATGELKSQLDASAEALRAEYDAAIAAGESQDNLRGRYNSTRDALLNQLTTMGLTQEQAQALIDTVLQTPEEASTKFSSNADSERGKVERLGGKIITLPDGRSVIYANTKPAYDSLNYFIRDASNRVIRVKIAADGTSIRMGSITASPQHDGAIVEMMAAGGLRGTGLTPMKPLAQMVPANTWRIVGDRADVPEAYIPLDGSPRSIALLMETIQRMPNFSAMAAGAVEGAPVGQALAGPDPLVGLEVSGRLVVDTSGFAQLVDARVVAASRDRKRALENGRRR</sequence>
<reference evidence="3 5" key="1">
    <citation type="submission" date="2016-10" db="EMBL/GenBank/DDBJ databases">
        <authorList>
            <person name="de Groot N.N."/>
        </authorList>
    </citation>
    <scope>NUCLEOTIDE SEQUENCE [LARGE SCALE GENOMIC DNA]</scope>
    <source>
        <strain evidence="3 5">DSM 15019</strain>
    </source>
</reference>
<evidence type="ECO:0000256" key="1">
    <source>
        <dbReference type="SAM" id="Coils"/>
    </source>
</evidence>
<evidence type="ECO:0000313" key="3">
    <source>
        <dbReference type="EMBL" id="SDR70674.1"/>
    </source>
</evidence>
<dbReference type="AlphaFoldDB" id="A0A1H1L7W7"/>
<dbReference type="Pfam" id="PF10145">
    <property type="entry name" value="PhageMin_Tail"/>
    <property type="match status" value="1"/>
</dbReference>
<feature type="domain" description="Phage tail tape measure protein" evidence="2">
    <location>
        <begin position="277"/>
        <end position="449"/>
    </location>
</feature>
<organism evidence="3 5">
    <name type="scientific">Microbacterium paraoxydans</name>
    <dbReference type="NCBI Taxonomy" id="199592"/>
    <lineage>
        <taxon>Bacteria</taxon>
        <taxon>Bacillati</taxon>
        <taxon>Actinomycetota</taxon>
        <taxon>Actinomycetes</taxon>
        <taxon>Micrococcales</taxon>
        <taxon>Microbacteriaceae</taxon>
        <taxon>Microbacterium</taxon>
    </lineage>
</organism>
<dbReference type="RefSeq" id="WP_060921009.1">
    <property type="nucleotide sequence ID" value="NZ_LT629770.1"/>
</dbReference>
<feature type="coiled-coil region" evidence="1">
    <location>
        <begin position="102"/>
        <end position="129"/>
    </location>
</feature>
<evidence type="ECO:0000259" key="2">
    <source>
        <dbReference type="Pfam" id="PF10145"/>
    </source>
</evidence>
<dbReference type="Proteomes" id="UP000182126">
    <property type="component" value="Chromosome I"/>
</dbReference>
<evidence type="ECO:0000313" key="4">
    <source>
        <dbReference type="EMBL" id="SDR72568.1"/>
    </source>
</evidence>
<dbReference type="InterPro" id="IPR010090">
    <property type="entry name" value="Phage_tape_meas"/>
</dbReference>
<gene>
    <name evidence="3" type="ORF">SAMN04489809_0017</name>
    <name evidence="4" type="ORF">SAMN04489809_0093</name>
</gene>
<accession>A0A1H1L7W7</accession>